<dbReference type="Pfam" id="PF07883">
    <property type="entry name" value="Cupin_2"/>
    <property type="match status" value="1"/>
</dbReference>
<evidence type="ECO:0000313" key="2">
    <source>
        <dbReference type="EMBL" id="TYC51026.1"/>
    </source>
</evidence>
<dbReference type="PANTHER" id="PTHR43346:SF1">
    <property type="entry name" value="QUERCETIN 2,3-DIOXYGENASE-RELATED"/>
    <property type="match status" value="1"/>
</dbReference>
<dbReference type="OrthoDB" id="3231985at2"/>
<evidence type="ECO:0000313" key="3">
    <source>
        <dbReference type="Proteomes" id="UP000371977"/>
    </source>
</evidence>
<dbReference type="InterPro" id="IPR011051">
    <property type="entry name" value="RmlC_Cupin_sf"/>
</dbReference>
<sequence length="133" mass="14908">MVKQFKDSGKQPFVANLVEMAKLNENYREAIWTGEEFQITLMSIPTGGGDIGMEIHRDHDQMLYLAAGTGKVQMGDAKDQISFEKTVTAEQTVIVPKNVWHNITNIGSEEMKVFSLYAPVKHPADVVQENKPE</sequence>
<dbReference type="InterPro" id="IPR052538">
    <property type="entry name" value="Flavonoid_dioxygenase-like"/>
</dbReference>
<dbReference type="SUPFAM" id="SSF51182">
    <property type="entry name" value="RmlC-like cupins"/>
    <property type="match status" value="1"/>
</dbReference>
<dbReference type="CDD" id="cd02223">
    <property type="entry name" value="cupin_Bh2720-like"/>
    <property type="match status" value="1"/>
</dbReference>
<reference evidence="2 3" key="1">
    <citation type="submission" date="2019-01" db="EMBL/GenBank/DDBJ databases">
        <title>Weissella sp. nov., a novel lactic acid bacterium isolated from animal feces.</title>
        <authorList>
            <person name="Wang L.-T."/>
        </authorList>
    </citation>
    <scope>NUCLEOTIDE SEQUENCE [LARGE SCALE GENOMIC DNA]</scope>
    <source>
        <strain evidence="2 3">8H-2</strain>
    </source>
</reference>
<organism evidence="2 3">
    <name type="scientific">Weissella muntiaci</name>
    <dbReference type="NCBI Taxonomy" id="2508881"/>
    <lineage>
        <taxon>Bacteria</taxon>
        <taxon>Bacillati</taxon>
        <taxon>Bacillota</taxon>
        <taxon>Bacilli</taxon>
        <taxon>Lactobacillales</taxon>
        <taxon>Lactobacillaceae</taxon>
        <taxon>Weissella</taxon>
    </lineage>
</organism>
<dbReference type="PANTHER" id="PTHR43346">
    <property type="entry name" value="LIGAND BINDING DOMAIN PROTEIN, PUTATIVE (AFU_ORTHOLOGUE AFUA_6G14370)-RELATED"/>
    <property type="match status" value="1"/>
</dbReference>
<accession>A0A6C2CBF4</accession>
<protein>
    <submittedName>
        <fullName evidence="2">Cupin domain-containing protein</fullName>
    </submittedName>
</protein>
<dbReference type="Gene3D" id="2.60.120.10">
    <property type="entry name" value="Jelly Rolls"/>
    <property type="match status" value="1"/>
</dbReference>
<name>A0A6C2CBF4_9LACO</name>
<dbReference type="Proteomes" id="UP000371977">
    <property type="component" value="Unassembled WGS sequence"/>
</dbReference>
<comment type="caution">
    <text evidence="2">The sequence shown here is derived from an EMBL/GenBank/DDBJ whole genome shotgun (WGS) entry which is preliminary data.</text>
</comment>
<proteinExistence type="predicted"/>
<dbReference type="InterPro" id="IPR013096">
    <property type="entry name" value="Cupin_2"/>
</dbReference>
<dbReference type="InterPro" id="IPR014710">
    <property type="entry name" value="RmlC-like_jellyroll"/>
</dbReference>
<feature type="domain" description="Cupin type-2" evidence="1">
    <location>
        <begin position="41"/>
        <end position="117"/>
    </location>
</feature>
<gene>
    <name evidence="2" type="ORF">ESZ50_00395</name>
</gene>
<keyword evidence="3" id="KW-1185">Reference proteome</keyword>
<dbReference type="EMBL" id="SDGZ01000003">
    <property type="protein sequence ID" value="TYC51026.1"/>
    <property type="molecule type" value="Genomic_DNA"/>
</dbReference>
<dbReference type="AlphaFoldDB" id="A0A6C2CBF4"/>
<dbReference type="RefSeq" id="WP_148621612.1">
    <property type="nucleotide sequence ID" value="NZ_SDGZ01000003.1"/>
</dbReference>
<evidence type="ECO:0000259" key="1">
    <source>
        <dbReference type="Pfam" id="PF07883"/>
    </source>
</evidence>